<dbReference type="Gene3D" id="3.30.70.270">
    <property type="match status" value="1"/>
</dbReference>
<reference evidence="6 7" key="1">
    <citation type="journal article" date="2019" name="Emerg. Microbes Infect.">
        <title>Comprehensive subspecies identification of 175 nontuberculous mycobacteria species based on 7547 genomic profiles.</title>
        <authorList>
            <person name="Matsumoto Y."/>
            <person name="Kinjo T."/>
            <person name="Motooka D."/>
            <person name="Nabeya D."/>
            <person name="Jung N."/>
            <person name="Uechi K."/>
            <person name="Horii T."/>
            <person name="Iida T."/>
            <person name="Fujita J."/>
            <person name="Nakamura S."/>
        </authorList>
    </citation>
    <scope>NUCLEOTIDE SEQUENCE [LARGE SCALE GENOMIC DNA]</scope>
    <source>
        <strain evidence="6 7">JCM 30396</strain>
    </source>
</reference>
<dbReference type="GO" id="GO:0052621">
    <property type="term" value="F:diguanylate cyclase activity"/>
    <property type="evidence" value="ECO:0007669"/>
    <property type="project" value="TreeGrafter"/>
</dbReference>
<dbReference type="SMART" id="SM00304">
    <property type="entry name" value="HAMP"/>
    <property type="match status" value="1"/>
</dbReference>
<dbReference type="AlphaFoldDB" id="A0A7I7T4C4"/>
<gene>
    <name evidence="6" type="ORF">MHEL_21610</name>
</gene>
<feature type="transmembrane region" description="Helical" evidence="3">
    <location>
        <begin position="169"/>
        <end position="190"/>
    </location>
</feature>
<dbReference type="Pfam" id="PF05227">
    <property type="entry name" value="CHASE3"/>
    <property type="match status" value="1"/>
</dbReference>
<dbReference type="PROSITE" id="PS50887">
    <property type="entry name" value="GGDEF"/>
    <property type="match status" value="1"/>
</dbReference>
<organism evidence="6 7">
    <name type="scientific">Mycolicibacterium helvum</name>
    <dbReference type="NCBI Taxonomy" id="1534349"/>
    <lineage>
        <taxon>Bacteria</taxon>
        <taxon>Bacillati</taxon>
        <taxon>Actinomycetota</taxon>
        <taxon>Actinomycetes</taxon>
        <taxon>Mycobacteriales</taxon>
        <taxon>Mycobacteriaceae</taxon>
        <taxon>Mycolicibacterium</taxon>
    </lineage>
</organism>
<dbReference type="SMART" id="SM00267">
    <property type="entry name" value="GGDEF"/>
    <property type="match status" value="1"/>
</dbReference>
<accession>A0A7I7T4C4</accession>
<dbReference type="KEGG" id="mhev:MHEL_21610"/>
<dbReference type="Pfam" id="PF00672">
    <property type="entry name" value="HAMP"/>
    <property type="match status" value="1"/>
</dbReference>
<feature type="domain" description="GGDEF" evidence="5">
    <location>
        <begin position="266"/>
        <end position="399"/>
    </location>
</feature>
<dbReference type="PANTHER" id="PTHR45138">
    <property type="entry name" value="REGULATORY COMPONENTS OF SENSORY TRANSDUCTION SYSTEM"/>
    <property type="match status" value="1"/>
</dbReference>
<evidence type="ECO:0008006" key="8">
    <source>
        <dbReference type="Google" id="ProtNLM"/>
    </source>
</evidence>
<protein>
    <recommendedName>
        <fullName evidence="8">GGDEF domain-containing protein</fullName>
    </recommendedName>
</protein>
<dbReference type="GO" id="GO:0016020">
    <property type="term" value="C:membrane"/>
    <property type="evidence" value="ECO:0007669"/>
    <property type="project" value="InterPro"/>
</dbReference>
<evidence type="ECO:0000256" key="1">
    <source>
        <dbReference type="ARBA" id="ARBA00022692"/>
    </source>
</evidence>
<sequence>MAASIAGRISVARNVQTLGDCLIPVRSQISELSRAYVDQETGQRAFLLTGNVVALDLFEVGAATANRLVPQLRRELAGMPDADALFTLFEDEVAAAQTWKRQAADPQIVALRTGPIPRAQLDQMVLDGKNLFDRLRERFRALNARIDTLIAEQIEHIQSVLRAANISQYIALTILVASIIACIVTVQRMLTQPVSRLLRTVRAVADGDYDQPIGRGGPREIAEISAAVDDMRNRLRELARFDSVTGLVNRAETMSRFDAALENPHVRVGVLYCDIDHFKQINDTWGHAVGDAVLSTIAARMRECVHLDDTVGRIGGDEILILLPGASSTNDVVDVGERIRRLAAEPIHQFGLTLHTTLSIGATTSRLPGETAAAVMARADSAMYQAKQAGRNAVASIDS</sequence>
<dbReference type="Pfam" id="PF00990">
    <property type="entry name" value="GGDEF"/>
    <property type="match status" value="1"/>
</dbReference>
<dbReference type="NCBIfam" id="TIGR00254">
    <property type="entry name" value="GGDEF"/>
    <property type="match status" value="1"/>
</dbReference>
<keyword evidence="7" id="KW-1185">Reference proteome</keyword>
<evidence type="ECO:0000259" key="5">
    <source>
        <dbReference type="PROSITE" id="PS50887"/>
    </source>
</evidence>
<keyword evidence="2 3" id="KW-1133">Transmembrane helix</keyword>
<dbReference type="Proteomes" id="UP000467148">
    <property type="component" value="Chromosome"/>
</dbReference>
<dbReference type="InterPro" id="IPR007891">
    <property type="entry name" value="CHASE3"/>
</dbReference>
<evidence type="ECO:0000256" key="3">
    <source>
        <dbReference type="SAM" id="Phobius"/>
    </source>
</evidence>
<dbReference type="EMBL" id="AP022596">
    <property type="protein sequence ID" value="BBY63918.1"/>
    <property type="molecule type" value="Genomic_DNA"/>
</dbReference>
<dbReference type="InterPro" id="IPR029787">
    <property type="entry name" value="Nucleotide_cyclase"/>
</dbReference>
<evidence type="ECO:0000313" key="7">
    <source>
        <dbReference type="Proteomes" id="UP000467148"/>
    </source>
</evidence>
<dbReference type="InterPro" id="IPR043128">
    <property type="entry name" value="Rev_trsase/Diguanyl_cyclase"/>
</dbReference>
<evidence type="ECO:0000256" key="2">
    <source>
        <dbReference type="ARBA" id="ARBA00022989"/>
    </source>
</evidence>
<evidence type="ECO:0000313" key="6">
    <source>
        <dbReference type="EMBL" id="BBY63918.1"/>
    </source>
</evidence>
<keyword evidence="3" id="KW-0472">Membrane</keyword>
<dbReference type="GO" id="GO:0007165">
    <property type="term" value="P:signal transduction"/>
    <property type="evidence" value="ECO:0007669"/>
    <property type="project" value="InterPro"/>
</dbReference>
<name>A0A7I7T4C4_9MYCO</name>
<dbReference type="InterPro" id="IPR000160">
    <property type="entry name" value="GGDEF_dom"/>
</dbReference>
<dbReference type="PANTHER" id="PTHR45138:SF9">
    <property type="entry name" value="DIGUANYLATE CYCLASE DGCM-RELATED"/>
    <property type="match status" value="1"/>
</dbReference>
<dbReference type="SUPFAM" id="SSF158472">
    <property type="entry name" value="HAMP domain-like"/>
    <property type="match status" value="1"/>
</dbReference>
<feature type="domain" description="HAMP" evidence="4">
    <location>
        <begin position="188"/>
        <end position="240"/>
    </location>
</feature>
<dbReference type="CDD" id="cd06225">
    <property type="entry name" value="HAMP"/>
    <property type="match status" value="1"/>
</dbReference>
<keyword evidence="1 3" id="KW-0812">Transmembrane</keyword>
<dbReference type="SUPFAM" id="SSF55073">
    <property type="entry name" value="Nucleotide cyclase"/>
    <property type="match status" value="1"/>
</dbReference>
<dbReference type="PROSITE" id="PS50885">
    <property type="entry name" value="HAMP"/>
    <property type="match status" value="1"/>
</dbReference>
<evidence type="ECO:0000259" key="4">
    <source>
        <dbReference type="PROSITE" id="PS50885"/>
    </source>
</evidence>
<dbReference type="InterPro" id="IPR050469">
    <property type="entry name" value="Diguanylate_Cyclase"/>
</dbReference>
<dbReference type="Gene3D" id="6.10.340.10">
    <property type="match status" value="1"/>
</dbReference>
<dbReference type="FunFam" id="3.30.70.270:FF:000001">
    <property type="entry name" value="Diguanylate cyclase domain protein"/>
    <property type="match status" value="1"/>
</dbReference>
<dbReference type="InterPro" id="IPR003660">
    <property type="entry name" value="HAMP_dom"/>
</dbReference>
<proteinExistence type="predicted"/>
<dbReference type="CDD" id="cd01949">
    <property type="entry name" value="GGDEF"/>
    <property type="match status" value="1"/>
</dbReference>